<dbReference type="PANTHER" id="PTHR43727">
    <property type="entry name" value="DIAMINOPIMELATE DECARBOXYLASE"/>
    <property type="match status" value="1"/>
</dbReference>
<feature type="domain" description="Orn/DAP/Arg decarboxylase 2 N-terminal" evidence="5">
    <location>
        <begin position="2"/>
        <end position="179"/>
    </location>
</feature>
<dbReference type="Pfam" id="PF02784">
    <property type="entry name" value="Orn_Arg_deC_N"/>
    <property type="match status" value="1"/>
</dbReference>
<dbReference type="PRINTS" id="PR01179">
    <property type="entry name" value="ODADCRBXLASE"/>
</dbReference>
<evidence type="ECO:0000256" key="2">
    <source>
        <dbReference type="ARBA" id="ARBA00022793"/>
    </source>
</evidence>
<dbReference type="AlphaFoldDB" id="A0A0F9NUD1"/>
<dbReference type="CDD" id="cd06828">
    <property type="entry name" value="PLPDE_III_DapDC"/>
    <property type="match status" value="1"/>
</dbReference>
<protein>
    <recommendedName>
        <fullName evidence="5">Orn/DAP/Arg decarboxylase 2 N-terminal domain-containing protein</fullName>
    </recommendedName>
</protein>
<accession>A0A0F9NUD1</accession>
<dbReference type="InterPro" id="IPR029066">
    <property type="entry name" value="PLP-binding_barrel"/>
</dbReference>
<dbReference type="GO" id="GO:0008836">
    <property type="term" value="F:diaminopimelate decarboxylase activity"/>
    <property type="evidence" value="ECO:0007669"/>
    <property type="project" value="InterPro"/>
</dbReference>
<evidence type="ECO:0000259" key="5">
    <source>
        <dbReference type="Pfam" id="PF02784"/>
    </source>
</evidence>
<proteinExistence type="predicted"/>
<feature type="non-terminal residue" evidence="6">
    <location>
        <position position="1"/>
    </location>
</feature>
<dbReference type="InterPro" id="IPR002986">
    <property type="entry name" value="DAP_deCOOHase_LysA"/>
</dbReference>
<keyword evidence="4" id="KW-0456">Lyase</keyword>
<evidence type="ECO:0000256" key="3">
    <source>
        <dbReference type="ARBA" id="ARBA00022898"/>
    </source>
</evidence>
<keyword evidence="3" id="KW-0663">Pyridoxal phosphate</keyword>
<evidence type="ECO:0000256" key="4">
    <source>
        <dbReference type="ARBA" id="ARBA00023239"/>
    </source>
</evidence>
<dbReference type="EMBL" id="LAZR01003005">
    <property type="protein sequence ID" value="KKN23100.1"/>
    <property type="molecule type" value="Genomic_DNA"/>
</dbReference>
<evidence type="ECO:0000256" key="1">
    <source>
        <dbReference type="ARBA" id="ARBA00001933"/>
    </source>
</evidence>
<dbReference type="Gene3D" id="2.40.37.10">
    <property type="entry name" value="Lyase, Ornithine Decarboxylase, Chain A, domain 1"/>
    <property type="match status" value="1"/>
</dbReference>
<dbReference type="SUPFAM" id="SSF50621">
    <property type="entry name" value="Alanine racemase C-terminal domain-like"/>
    <property type="match status" value="1"/>
</dbReference>
<dbReference type="GO" id="GO:0009089">
    <property type="term" value="P:lysine biosynthetic process via diaminopimelate"/>
    <property type="evidence" value="ECO:0007669"/>
    <property type="project" value="InterPro"/>
</dbReference>
<dbReference type="InterPro" id="IPR022644">
    <property type="entry name" value="De-COase2_N"/>
</dbReference>
<dbReference type="PRINTS" id="PR01181">
    <property type="entry name" value="DAPDCRBXLASE"/>
</dbReference>
<organism evidence="6">
    <name type="scientific">marine sediment metagenome</name>
    <dbReference type="NCBI Taxonomy" id="412755"/>
    <lineage>
        <taxon>unclassified sequences</taxon>
        <taxon>metagenomes</taxon>
        <taxon>ecological metagenomes</taxon>
    </lineage>
</organism>
<dbReference type="Gene3D" id="3.20.20.10">
    <property type="entry name" value="Alanine racemase"/>
    <property type="match status" value="1"/>
</dbReference>
<comment type="cofactor">
    <cofactor evidence="1">
        <name>pyridoxal 5'-phosphate</name>
        <dbReference type="ChEBI" id="CHEBI:597326"/>
    </cofactor>
</comment>
<dbReference type="NCBIfam" id="TIGR01048">
    <property type="entry name" value="lysA"/>
    <property type="match status" value="1"/>
</dbReference>
<keyword evidence="2" id="KW-0210">Decarboxylase</keyword>
<dbReference type="PROSITE" id="PS00879">
    <property type="entry name" value="ODR_DC_2_2"/>
    <property type="match status" value="1"/>
</dbReference>
<comment type="caution">
    <text evidence="6">The sequence shown here is derived from an EMBL/GenBank/DDBJ whole genome shotgun (WGS) entry which is preliminary data.</text>
</comment>
<dbReference type="InterPro" id="IPR022657">
    <property type="entry name" value="De-COase2_CS"/>
</dbReference>
<gene>
    <name evidence="6" type="ORF">LCGC14_0908440</name>
</gene>
<dbReference type="InterPro" id="IPR000183">
    <property type="entry name" value="Orn/DAP/Arg_de-COase"/>
</dbReference>
<name>A0A0F9NUD1_9ZZZZ</name>
<dbReference type="InterPro" id="IPR009006">
    <property type="entry name" value="Ala_racemase/Decarboxylase_C"/>
</dbReference>
<dbReference type="FunFam" id="2.40.37.10:FF:000003">
    <property type="entry name" value="Diaminopimelate decarboxylase"/>
    <property type="match status" value="1"/>
</dbReference>
<reference evidence="6" key="1">
    <citation type="journal article" date="2015" name="Nature">
        <title>Complex archaea that bridge the gap between prokaryotes and eukaryotes.</title>
        <authorList>
            <person name="Spang A."/>
            <person name="Saw J.H."/>
            <person name="Jorgensen S.L."/>
            <person name="Zaremba-Niedzwiedzka K."/>
            <person name="Martijn J."/>
            <person name="Lind A.E."/>
            <person name="van Eijk R."/>
            <person name="Schleper C."/>
            <person name="Guy L."/>
            <person name="Ettema T.J."/>
        </authorList>
    </citation>
    <scope>NUCLEOTIDE SEQUENCE</scope>
</reference>
<dbReference type="PANTHER" id="PTHR43727:SF2">
    <property type="entry name" value="GROUP IV DECARBOXYLASE"/>
    <property type="match status" value="1"/>
</dbReference>
<sequence length="314" mass="34315">TADEISLALKSKIGNIVVDNPHELAKLAKTGKKINIFLRLTPGVSAYTHKYIETGTEDSKFGFSMNKGVVDYVLQALEAGNLNLKGFHVHIGSQIFSSKSFSRAIEKLVRFSGQVYKKTGWSPAELNLGGGLGIKYSAKDKPLAIEEYVKNLAAELKKQSRLHKIKIPKVLVEPGRSIIGNAGVTLYTVGTVKTIPGVRTYVSVDGGMSDNIRPVLYGAKYEGLLANKADKKNRRKVTIAGKHCESGDVLIKDIALPGVEESDIFCMAATGAYGYAMASNYNRQPRPAVVMVNKGRAQILIRRETYNDIVRLDQ</sequence>
<dbReference type="SUPFAM" id="SSF51419">
    <property type="entry name" value="PLP-binding barrel"/>
    <property type="match status" value="1"/>
</dbReference>
<evidence type="ECO:0000313" key="6">
    <source>
        <dbReference type="EMBL" id="KKN23100.1"/>
    </source>
</evidence>